<comment type="subcellular location">
    <subcellularLocation>
        <location evidence="1">Endomembrane system</location>
        <topology evidence="1">Peripheral membrane protein</topology>
    </subcellularLocation>
    <subcellularLocation>
        <location evidence="2">Endoplasmic reticulum membrane</location>
    </subcellularLocation>
</comment>
<dbReference type="InterPro" id="IPR039143">
    <property type="entry name" value="GNPNAT1-like"/>
</dbReference>
<dbReference type="Pfam" id="PF00583">
    <property type="entry name" value="Acetyltransf_1"/>
    <property type="match status" value="1"/>
</dbReference>
<dbReference type="EC" id="2.3.1.4" evidence="8"/>
<dbReference type="InterPro" id="IPR000182">
    <property type="entry name" value="GNAT_dom"/>
</dbReference>
<dbReference type="FunFam" id="3.40.630.30:FF:000048">
    <property type="entry name" value="Glucosamine 6-phosphate N-acetyltransferase"/>
    <property type="match status" value="1"/>
</dbReference>
<feature type="domain" description="N-acetyltransferase" evidence="9">
    <location>
        <begin position="24"/>
        <end position="177"/>
    </location>
</feature>
<organism evidence="10 11">
    <name type="scientific">Phycomyces blakesleeanus (strain ATCC 8743b / DSM 1359 / FGSC 10004 / NBRC 33097 / NRRL 1555)</name>
    <dbReference type="NCBI Taxonomy" id="763407"/>
    <lineage>
        <taxon>Eukaryota</taxon>
        <taxon>Fungi</taxon>
        <taxon>Fungi incertae sedis</taxon>
        <taxon>Mucoromycota</taxon>
        <taxon>Mucoromycotina</taxon>
        <taxon>Mucoromycetes</taxon>
        <taxon>Mucorales</taxon>
        <taxon>Phycomycetaceae</taxon>
        <taxon>Phycomyces</taxon>
    </lineage>
</organism>
<comment type="catalytic activity">
    <reaction evidence="8">
        <text>D-glucosamine 6-phosphate + acetyl-CoA = N-acetyl-D-glucosamine 6-phosphate + CoA + H(+)</text>
        <dbReference type="Rhea" id="RHEA:10292"/>
        <dbReference type="ChEBI" id="CHEBI:15378"/>
        <dbReference type="ChEBI" id="CHEBI:57287"/>
        <dbReference type="ChEBI" id="CHEBI:57288"/>
        <dbReference type="ChEBI" id="CHEBI:57513"/>
        <dbReference type="ChEBI" id="CHEBI:58725"/>
        <dbReference type="EC" id="2.3.1.4"/>
    </reaction>
</comment>
<dbReference type="FunCoup" id="A0A167KR92">
    <property type="interactions" value="213"/>
</dbReference>
<dbReference type="RefSeq" id="XP_018286728.1">
    <property type="nucleotide sequence ID" value="XM_018428570.1"/>
</dbReference>
<evidence type="ECO:0000313" key="11">
    <source>
        <dbReference type="Proteomes" id="UP000077315"/>
    </source>
</evidence>
<dbReference type="AlphaFoldDB" id="A0A167KR92"/>
<evidence type="ECO:0000256" key="5">
    <source>
        <dbReference type="ARBA" id="ARBA00022824"/>
    </source>
</evidence>
<dbReference type="Gene3D" id="3.40.630.30">
    <property type="match status" value="1"/>
</dbReference>
<accession>A0A167KR92</accession>
<dbReference type="PANTHER" id="PTHR13355:SF11">
    <property type="entry name" value="GLUCOSAMINE 6-PHOSPHATE N-ACETYLTRANSFERASE"/>
    <property type="match status" value="1"/>
</dbReference>
<sequence>MSDIALFDHNLISPEVQAALPPNHTIRALRSGDYERGFLQVLEVLTEVGNHTKEEWLERFDYIKRHNHECTYNFTIVITDDVKDRVVAAGTVFVERKFVHKNGLVGHIEDIAVDASQQGKKLGLRIIHALMHIGAKRGCYKVILDCSAKNIPFYEKCGFTQKEYEMAWYVPVKKASL</sequence>
<dbReference type="PANTHER" id="PTHR13355">
    <property type="entry name" value="GLUCOSAMINE 6-PHOSPHATE N-ACETYLTRANSFERASE"/>
    <property type="match status" value="1"/>
</dbReference>
<dbReference type="VEuPathDB" id="FungiDB:PHYBLDRAFT_117188"/>
<dbReference type="OrthoDB" id="10039976at2759"/>
<keyword evidence="5" id="KW-0256">Endoplasmic reticulum</keyword>
<keyword evidence="7 8" id="KW-0012">Acyltransferase</keyword>
<evidence type="ECO:0000256" key="3">
    <source>
        <dbReference type="ARBA" id="ARBA00011738"/>
    </source>
</evidence>
<dbReference type="InterPro" id="IPR016181">
    <property type="entry name" value="Acyl_CoA_acyltransferase"/>
</dbReference>
<keyword evidence="4 8" id="KW-0808">Transferase</keyword>
<evidence type="ECO:0000259" key="9">
    <source>
        <dbReference type="PROSITE" id="PS51186"/>
    </source>
</evidence>
<dbReference type="GO" id="GO:0004343">
    <property type="term" value="F:glucosamine 6-phosphate N-acetyltransferase activity"/>
    <property type="evidence" value="ECO:0007669"/>
    <property type="project" value="UniProtKB-UniRule"/>
</dbReference>
<dbReference type="STRING" id="763407.A0A167KR92"/>
<evidence type="ECO:0000256" key="7">
    <source>
        <dbReference type="ARBA" id="ARBA00023315"/>
    </source>
</evidence>
<comment type="subunit">
    <text evidence="3">Homodimer.</text>
</comment>
<name>A0A167KR92_PHYB8</name>
<dbReference type="SUPFAM" id="SSF55729">
    <property type="entry name" value="Acyl-CoA N-acyltransferases (Nat)"/>
    <property type="match status" value="1"/>
</dbReference>
<comment type="similarity">
    <text evidence="8">Belongs to the acetyltransferase family. GNA1 subfamily.</text>
</comment>
<comment type="pathway">
    <text evidence="8">Nucleotide-sugar biosynthesis; UDP-N-acetyl-alpha-D-glucosamine biosynthesis; N-acetyl-alpha-D-glucosamine 1-phosphate from alpha-D-glucosamine 6-phosphate (route I): step 1/2.</text>
</comment>
<keyword evidence="11" id="KW-1185">Reference proteome</keyword>
<dbReference type="UniPathway" id="UPA00113">
    <property type="reaction ID" value="UER00529"/>
</dbReference>
<dbReference type="CDD" id="cd04301">
    <property type="entry name" value="NAT_SF"/>
    <property type="match status" value="1"/>
</dbReference>
<dbReference type="InParanoid" id="A0A167KR92"/>
<reference evidence="11" key="1">
    <citation type="submission" date="2015-06" db="EMBL/GenBank/DDBJ databases">
        <title>Expansion of signal transduction pathways in fungi by whole-genome duplication.</title>
        <authorList>
            <consortium name="DOE Joint Genome Institute"/>
            <person name="Corrochano L.M."/>
            <person name="Kuo A."/>
            <person name="Marcet-Houben M."/>
            <person name="Polaino S."/>
            <person name="Salamov A."/>
            <person name="Villalobos J.M."/>
            <person name="Alvarez M.I."/>
            <person name="Avalos J."/>
            <person name="Benito E.P."/>
            <person name="Benoit I."/>
            <person name="Burger G."/>
            <person name="Camino L.P."/>
            <person name="Canovas D."/>
            <person name="Cerda-Olmedo E."/>
            <person name="Cheng J.-F."/>
            <person name="Dominguez A."/>
            <person name="Elias M."/>
            <person name="Eslava A.P."/>
            <person name="Glaser F."/>
            <person name="Grimwood J."/>
            <person name="Gutierrez G."/>
            <person name="Heitman J."/>
            <person name="Henrissat B."/>
            <person name="Iturriaga E.A."/>
            <person name="Lang B.F."/>
            <person name="Lavin J.L."/>
            <person name="Lee S."/>
            <person name="Li W."/>
            <person name="Lindquist E."/>
            <person name="Lopez-Garcia S."/>
            <person name="Luque E.M."/>
            <person name="Marcos A.T."/>
            <person name="Martin J."/>
            <person name="McCluskey K."/>
            <person name="Medina H.R."/>
            <person name="Miralles-Duran A."/>
            <person name="Miyazaki A."/>
            <person name="Munoz-Torres E."/>
            <person name="Oguiza J.A."/>
            <person name="Ohm R."/>
            <person name="Olmedo M."/>
            <person name="Orejas M."/>
            <person name="Ortiz-Castellanos L."/>
            <person name="Pisabarro A.G."/>
            <person name="Rodriguez-Romero J."/>
            <person name="Ruiz-Herrera J."/>
            <person name="Ruiz-Vazquez R."/>
            <person name="Sanz C."/>
            <person name="Schackwitz W."/>
            <person name="Schmutz J."/>
            <person name="Shahriari M."/>
            <person name="Shelest E."/>
            <person name="Silva-Franco F."/>
            <person name="Soanes D."/>
            <person name="Syed K."/>
            <person name="Tagua V.G."/>
            <person name="Talbot N.J."/>
            <person name="Thon M."/>
            <person name="De vries R.P."/>
            <person name="Wiebenga A."/>
            <person name="Yadav J.S."/>
            <person name="Braun E.L."/>
            <person name="Baker S."/>
            <person name="Garre V."/>
            <person name="Horwitz B."/>
            <person name="Torres-Martinez S."/>
            <person name="Idnurm A."/>
            <person name="Herrera-Estrella A."/>
            <person name="Gabaldon T."/>
            <person name="Grigoriev I.V."/>
        </authorList>
    </citation>
    <scope>NUCLEOTIDE SEQUENCE [LARGE SCALE GENOMIC DNA]</scope>
    <source>
        <strain evidence="11">NRRL 1555(-)</strain>
    </source>
</reference>
<dbReference type="GO" id="GO:0005789">
    <property type="term" value="C:endoplasmic reticulum membrane"/>
    <property type="evidence" value="ECO:0007669"/>
    <property type="project" value="UniProtKB-SubCell"/>
</dbReference>
<dbReference type="Proteomes" id="UP000077315">
    <property type="component" value="Unassembled WGS sequence"/>
</dbReference>
<dbReference type="GeneID" id="28989476"/>
<dbReference type="PROSITE" id="PS51186">
    <property type="entry name" value="GNAT"/>
    <property type="match status" value="1"/>
</dbReference>
<evidence type="ECO:0000256" key="6">
    <source>
        <dbReference type="ARBA" id="ARBA00023136"/>
    </source>
</evidence>
<evidence type="ECO:0000256" key="8">
    <source>
        <dbReference type="RuleBase" id="RU365086"/>
    </source>
</evidence>
<protein>
    <recommendedName>
        <fullName evidence="8">Glucosamine 6-phosphate N-acetyltransferase</fullName>
        <ecNumber evidence="8">2.3.1.4</ecNumber>
    </recommendedName>
</protein>
<evidence type="ECO:0000256" key="1">
    <source>
        <dbReference type="ARBA" id="ARBA00004184"/>
    </source>
</evidence>
<proteinExistence type="inferred from homology"/>
<gene>
    <name evidence="10" type="ORF">PHYBLDRAFT_117188</name>
</gene>
<keyword evidence="6" id="KW-0472">Membrane</keyword>
<evidence type="ECO:0000313" key="10">
    <source>
        <dbReference type="EMBL" id="OAD68688.1"/>
    </source>
</evidence>
<dbReference type="GO" id="GO:0006048">
    <property type="term" value="P:UDP-N-acetylglucosamine biosynthetic process"/>
    <property type="evidence" value="ECO:0007669"/>
    <property type="project" value="UniProtKB-UniRule"/>
</dbReference>
<evidence type="ECO:0000256" key="4">
    <source>
        <dbReference type="ARBA" id="ARBA00022679"/>
    </source>
</evidence>
<evidence type="ECO:0000256" key="2">
    <source>
        <dbReference type="ARBA" id="ARBA00004586"/>
    </source>
</evidence>
<dbReference type="EMBL" id="KV440994">
    <property type="protein sequence ID" value="OAD68688.1"/>
    <property type="molecule type" value="Genomic_DNA"/>
</dbReference>